<gene>
    <name evidence="2" type="ORF">LCGC14_1334500</name>
</gene>
<dbReference type="AlphaFoldDB" id="A0A0F9MWF9"/>
<feature type="region of interest" description="Disordered" evidence="1">
    <location>
        <begin position="41"/>
        <end position="66"/>
    </location>
</feature>
<comment type="caution">
    <text evidence="2">The sequence shown here is derived from an EMBL/GenBank/DDBJ whole genome shotgun (WGS) entry which is preliminary data.</text>
</comment>
<accession>A0A0F9MWF9</accession>
<sequence>MIELCPHYTTSGHPYFKPLCKLGHGAGLWCHSDSAPHYCGEYQGGAPETPKATEPQQGKPGSHLTT</sequence>
<evidence type="ECO:0000313" key="2">
    <source>
        <dbReference type="EMBL" id="KKM80980.1"/>
    </source>
</evidence>
<proteinExistence type="predicted"/>
<reference evidence="2" key="1">
    <citation type="journal article" date="2015" name="Nature">
        <title>Complex archaea that bridge the gap between prokaryotes and eukaryotes.</title>
        <authorList>
            <person name="Spang A."/>
            <person name="Saw J.H."/>
            <person name="Jorgensen S.L."/>
            <person name="Zaremba-Niedzwiedzka K."/>
            <person name="Martijn J."/>
            <person name="Lind A.E."/>
            <person name="van Eijk R."/>
            <person name="Schleper C."/>
            <person name="Guy L."/>
            <person name="Ettema T.J."/>
        </authorList>
    </citation>
    <scope>NUCLEOTIDE SEQUENCE</scope>
</reference>
<dbReference type="EMBL" id="LAZR01008100">
    <property type="protein sequence ID" value="KKM80980.1"/>
    <property type="molecule type" value="Genomic_DNA"/>
</dbReference>
<name>A0A0F9MWF9_9ZZZZ</name>
<protein>
    <submittedName>
        <fullName evidence="2">Uncharacterized protein</fullName>
    </submittedName>
</protein>
<organism evidence="2">
    <name type="scientific">marine sediment metagenome</name>
    <dbReference type="NCBI Taxonomy" id="412755"/>
    <lineage>
        <taxon>unclassified sequences</taxon>
        <taxon>metagenomes</taxon>
        <taxon>ecological metagenomes</taxon>
    </lineage>
</organism>
<evidence type="ECO:0000256" key="1">
    <source>
        <dbReference type="SAM" id="MobiDB-lite"/>
    </source>
</evidence>